<protein>
    <submittedName>
        <fullName evidence="2">Uncharacterized protein</fullName>
    </submittedName>
</protein>
<dbReference type="Proteomes" id="UP001054801">
    <property type="component" value="Chromosome"/>
</dbReference>
<organism evidence="2 3">
    <name type="scientific">Thiothrix winogradskyi</name>
    <dbReference type="NCBI Taxonomy" id="96472"/>
    <lineage>
        <taxon>Bacteria</taxon>
        <taxon>Pseudomonadati</taxon>
        <taxon>Pseudomonadota</taxon>
        <taxon>Gammaproteobacteria</taxon>
        <taxon>Thiotrichales</taxon>
        <taxon>Thiotrichaceae</taxon>
        <taxon>Thiothrix</taxon>
    </lineage>
</organism>
<reference evidence="2" key="1">
    <citation type="journal article" date="2022" name="Microorganisms">
        <title>Two New Species of Filamentous Sulfur Bacteria of the Genus Thiothrix, Thiothrix winogradskyi sp. nov. and 'Candidatus Thiothrix sulfatifontis' sp. nov.</title>
        <authorList>
            <person name="Ravin N.V."/>
            <person name="Rossetti S."/>
            <person name="Beletsky A.V."/>
            <person name="Kadnikov V.V."/>
            <person name="Rudenko T.S."/>
            <person name="Smolyakov D.D."/>
            <person name="Moskvitina M.I."/>
            <person name="Gureeva M.V."/>
            <person name="Mardanov A.V."/>
            <person name="Grabovich M.Y."/>
        </authorList>
    </citation>
    <scope>NUCLEOTIDE SEQUENCE</scope>
    <source>
        <strain evidence="2">CT3</strain>
    </source>
</reference>
<evidence type="ECO:0000313" key="2">
    <source>
        <dbReference type="EMBL" id="UJS25337.1"/>
    </source>
</evidence>
<sequence length="239" mass="26374">MGYILPPNATKVAAKFAGMVIAGMCFVAPPANAATGTAKTNLSPPLAKETSGIRSSRKGRNLLLGYVRSDIQPEARYDTPTKASEIRKIPTPQAIHVENAGGAESFYGRVESIMTSFGFNKSQLSAVLNVQRKSIYDWKSNLSVEVRSATVDRVQTLEDFAAYMDNGHSRFLSKLAFGSLGHKDLAQEITKDALDLTQLKALYDNYWLEFDGMYKRAKLREATKDFSNESSKEELFISV</sequence>
<dbReference type="RefSeq" id="WP_236500189.1">
    <property type="nucleotide sequence ID" value="NZ_CP091244.1"/>
</dbReference>
<name>A0ABY3T0L6_9GAMM</name>
<feature type="signal peptide" evidence="1">
    <location>
        <begin position="1"/>
        <end position="33"/>
    </location>
</feature>
<feature type="chain" id="PRO_5045660807" evidence="1">
    <location>
        <begin position="34"/>
        <end position="239"/>
    </location>
</feature>
<evidence type="ECO:0000313" key="3">
    <source>
        <dbReference type="Proteomes" id="UP001054801"/>
    </source>
</evidence>
<accession>A0ABY3T0L6</accession>
<keyword evidence="3" id="KW-1185">Reference proteome</keyword>
<keyword evidence="1" id="KW-0732">Signal</keyword>
<evidence type="ECO:0000256" key="1">
    <source>
        <dbReference type="SAM" id="SignalP"/>
    </source>
</evidence>
<gene>
    <name evidence="2" type="ORF">L2Y54_04665</name>
</gene>
<proteinExistence type="predicted"/>
<dbReference type="EMBL" id="CP091244">
    <property type="protein sequence ID" value="UJS25337.1"/>
    <property type="molecule type" value="Genomic_DNA"/>
</dbReference>